<dbReference type="EMBL" id="KV875102">
    <property type="protein sequence ID" value="OIW25324.1"/>
    <property type="molecule type" value="Genomic_DNA"/>
</dbReference>
<dbReference type="SUPFAM" id="SSF51322">
    <property type="entry name" value="Cyanovirin-N"/>
    <property type="match status" value="1"/>
</dbReference>
<gene>
    <name evidence="2" type="ORF">CONLIGDRAFT_718184</name>
</gene>
<protein>
    <recommendedName>
        <fullName evidence="4">Cyanovirin-N domain-containing protein</fullName>
    </recommendedName>
</protein>
<keyword evidence="3" id="KW-1185">Reference proteome</keyword>
<feature type="chain" id="PRO_5012317715" description="Cyanovirin-N domain-containing protein" evidence="1">
    <location>
        <begin position="23"/>
        <end position="166"/>
    </location>
</feature>
<evidence type="ECO:0000313" key="3">
    <source>
        <dbReference type="Proteomes" id="UP000182658"/>
    </source>
</evidence>
<keyword evidence="1" id="KW-0732">Signal</keyword>
<sequence>MSVKHFISRLAILVVGCALTSASVINRSAGNTSDVAHFFNQCQRFSIGATFNGIPDNGPNLALSAEGSCEDYLKDVVCSYMYLNRCYNFDFKNGLVPANGDGNFYNVCRNCRVNEPLRAGWLFCDCYVAKVTGGFTKVPVEANLEDHLYVNFLGILSCPGNEGHWC</sequence>
<evidence type="ECO:0008006" key="4">
    <source>
        <dbReference type="Google" id="ProtNLM"/>
    </source>
</evidence>
<dbReference type="Gene3D" id="2.30.60.10">
    <property type="entry name" value="Cyanovirin-N"/>
    <property type="match status" value="1"/>
</dbReference>
<evidence type="ECO:0000256" key="1">
    <source>
        <dbReference type="SAM" id="SignalP"/>
    </source>
</evidence>
<evidence type="ECO:0000313" key="2">
    <source>
        <dbReference type="EMBL" id="OIW25324.1"/>
    </source>
</evidence>
<proteinExistence type="predicted"/>
<dbReference type="InterPro" id="IPR036673">
    <property type="entry name" value="Cyanovirin-N_sf"/>
</dbReference>
<name>A0A1J7J834_9PEZI</name>
<dbReference type="Proteomes" id="UP000182658">
    <property type="component" value="Unassembled WGS sequence"/>
</dbReference>
<reference evidence="2 3" key="1">
    <citation type="submission" date="2016-10" db="EMBL/GenBank/DDBJ databases">
        <title>Draft genome sequence of Coniochaeta ligniaria NRRL30616, a lignocellulolytic fungus for bioabatement of inhibitors in plant biomass hydrolysates.</title>
        <authorList>
            <consortium name="DOE Joint Genome Institute"/>
            <person name="Jimenez D.J."/>
            <person name="Hector R.E."/>
            <person name="Riley R."/>
            <person name="Sun H."/>
            <person name="Grigoriev I.V."/>
            <person name="Van Elsas J.D."/>
            <person name="Nichols N.N."/>
        </authorList>
    </citation>
    <scope>NUCLEOTIDE SEQUENCE [LARGE SCALE GENOMIC DNA]</scope>
    <source>
        <strain evidence="2 3">NRRL 30616</strain>
    </source>
</reference>
<organism evidence="2 3">
    <name type="scientific">Coniochaeta ligniaria NRRL 30616</name>
    <dbReference type="NCBI Taxonomy" id="1408157"/>
    <lineage>
        <taxon>Eukaryota</taxon>
        <taxon>Fungi</taxon>
        <taxon>Dikarya</taxon>
        <taxon>Ascomycota</taxon>
        <taxon>Pezizomycotina</taxon>
        <taxon>Sordariomycetes</taxon>
        <taxon>Sordariomycetidae</taxon>
        <taxon>Coniochaetales</taxon>
        <taxon>Coniochaetaceae</taxon>
        <taxon>Coniochaeta</taxon>
    </lineage>
</organism>
<dbReference type="AlphaFoldDB" id="A0A1J7J834"/>
<dbReference type="InParanoid" id="A0A1J7J834"/>
<dbReference type="OrthoDB" id="10353978at2759"/>
<accession>A0A1J7J834</accession>
<feature type="signal peptide" evidence="1">
    <location>
        <begin position="1"/>
        <end position="22"/>
    </location>
</feature>